<evidence type="ECO:0000256" key="6">
    <source>
        <dbReference type="ARBA" id="ARBA00023136"/>
    </source>
</evidence>
<proteinExistence type="inferred from homology"/>
<evidence type="ECO:0000256" key="2">
    <source>
        <dbReference type="ARBA" id="ARBA00022448"/>
    </source>
</evidence>
<feature type="transmembrane region" description="Helical" evidence="7">
    <location>
        <begin position="134"/>
        <end position="156"/>
    </location>
</feature>
<dbReference type="PATRIC" id="fig|1938.3.peg.460"/>
<dbReference type="EMBL" id="LFNT01000005">
    <property type="protein sequence ID" value="KMS75907.1"/>
    <property type="molecule type" value="Genomic_DNA"/>
</dbReference>
<protein>
    <submittedName>
        <fullName evidence="9">ABC transporter permease</fullName>
    </submittedName>
</protein>
<keyword evidence="3" id="KW-1003">Cell membrane</keyword>
<dbReference type="OrthoDB" id="9778910at2"/>
<reference evidence="9 10" key="1">
    <citation type="submission" date="2015-06" db="EMBL/GenBank/DDBJ databases">
        <authorList>
            <person name="Ju K.-S."/>
            <person name="Doroghazi J.R."/>
            <person name="Metcalf W.W."/>
        </authorList>
    </citation>
    <scope>NUCLEOTIDE SEQUENCE [LARGE SCALE GENOMIC DNA]</scope>
    <source>
        <strain evidence="9 10">NRRL 3414</strain>
    </source>
</reference>
<organism evidence="9 10">
    <name type="scientific">Streptomyces viridochromogenes</name>
    <dbReference type="NCBI Taxonomy" id="1938"/>
    <lineage>
        <taxon>Bacteria</taxon>
        <taxon>Bacillati</taxon>
        <taxon>Actinomycetota</taxon>
        <taxon>Actinomycetes</taxon>
        <taxon>Kitasatosporales</taxon>
        <taxon>Streptomycetaceae</taxon>
        <taxon>Streptomyces</taxon>
    </lineage>
</organism>
<evidence type="ECO:0000256" key="3">
    <source>
        <dbReference type="ARBA" id="ARBA00022475"/>
    </source>
</evidence>
<accession>A0A0J7ZKE2</accession>
<feature type="domain" description="ABC transmembrane type-1" evidence="8">
    <location>
        <begin position="95"/>
        <end position="299"/>
    </location>
</feature>
<dbReference type="GO" id="GO:0005886">
    <property type="term" value="C:plasma membrane"/>
    <property type="evidence" value="ECO:0007669"/>
    <property type="project" value="UniProtKB-SubCell"/>
</dbReference>
<keyword evidence="2 7" id="KW-0813">Transport</keyword>
<dbReference type="InterPro" id="IPR035906">
    <property type="entry name" value="MetI-like_sf"/>
</dbReference>
<feature type="transmembrane region" description="Helical" evidence="7">
    <location>
        <begin position="12"/>
        <end position="31"/>
    </location>
</feature>
<evidence type="ECO:0000256" key="4">
    <source>
        <dbReference type="ARBA" id="ARBA00022692"/>
    </source>
</evidence>
<dbReference type="RefSeq" id="WP_048580145.1">
    <property type="nucleotide sequence ID" value="NZ_LFNT01000005.1"/>
</dbReference>
<dbReference type="SUPFAM" id="SSF161098">
    <property type="entry name" value="MetI-like"/>
    <property type="match status" value="1"/>
</dbReference>
<gene>
    <name evidence="9" type="ORF">ACM01_06645</name>
</gene>
<evidence type="ECO:0000256" key="1">
    <source>
        <dbReference type="ARBA" id="ARBA00004651"/>
    </source>
</evidence>
<evidence type="ECO:0000256" key="7">
    <source>
        <dbReference type="RuleBase" id="RU363032"/>
    </source>
</evidence>
<dbReference type="AlphaFoldDB" id="A0A0J7ZKE2"/>
<keyword evidence="4 7" id="KW-0812">Transmembrane</keyword>
<feature type="transmembrane region" description="Helical" evidence="7">
    <location>
        <begin position="280"/>
        <end position="306"/>
    </location>
</feature>
<dbReference type="Gene3D" id="1.10.3720.10">
    <property type="entry name" value="MetI-like"/>
    <property type="match status" value="1"/>
</dbReference>
<dbReference type="PROSITE" id="PS50928">
    <property type="entry name" value="ABC_TM1"/>
    <property type="match status" value="1"/>
</dbReference>
<dbReference type="GO" id="GO:0055085">
    <property type="term" value="P:transmembrane transport"/>
    <property type="evidence" value="ECO:0007669"/>
    <property type="project" value="InterPro"/>
</dbReference>
<comment type="caution">
    <text evidence="9">The sequence shown here is derived from an EMBL/GenBank/DDBJ whole genome shotgun (WGS) entry which is preliminary data.</text>
</comment>
<dbReference type="InterPro" id="IPR045621">
    <property type="entry name" value="BPD_transp_1_N"/>
</dbReference>
<sequence length="313" mass="33386">MILHVLRRLATGLVLAVLVTMITFLLLSTSFDDIAGSVLGSSATPARIEQQKAQLGLDRPVLVQYLDWLSHAVRGDFGLSYFTSEPVRSAITARLGVTLSVVLAALLLTAVVGVTLGVLAATRGGVVDRVAQGASLFGHLVPNLLIAIGLVWLLALRLHWFPATGYTPLGEDPTRWAASITIPVLALTAAGAASLTSQVRGAMIDELRKDYVRTLRTRGIRPRAILLRHALRNAAGPALTVLSLEFVQMFGGALVIEQVFALPGFGSYAFNASLQGDIPIIMGITLFAVLLVVCVNLLVDLANGWLNPKARIR</sequence>
<evidence type="ECO:0000313" key="10">
    <source>
        <dbReference type="Proteomes" id="UP000037432"/>
    </source>
</evidence>
<keyword evidence="6 7" id="KW-0472">Membrane</keyword>
<feature type="transmembrane region" description="Helical" evidence="7">
    <location>
        <begin position="176"/>
        <end position="195"/>
    </location>
</feature>
<dbReference type="PANTHER" id="PTHR43163">
    <property type="entry name" value="DIPEPTIDE TRANSPORT SYSTEM PERMEASE PROTEIN DPPB-RELATED"/>
    <property type="match status" value="1"/>
</dbReference>
<dbReference type="Pfam" id="PF19300">
    <property type="entry name" value="BPD_transp_1_N"/>
    <property type="match status" value="1"/>
</dbReference>
<evidence type="ECO:0000313" key="9">
    <source>
        <dbReference type="EMBL" id="KMS75907.1"/>
    </source>
</evidence>
<comment type="similarity">
    <text evidence="7">Belongs to the binding-protein-dependent transport system permease family.</text>
</comment>
<dbReference type="Pfam" id="PF00528">
    <property type="entry name" value="BPD_transp_1"/>
    <property type="match status" value="1"/>
</dbReference>
<keyword evidence="5 7" id="KW-1133">Transmembrane helix</keyword>
<comment type="subcellular location">
    <subcellularLocation>
        <location evidence="1 7">Cell membrane</location>
        <topology evidence="1 7">Multi-pass membrane protein</topology>
    </subcellularLocation>
</comment>
<feature type="transmembrane region" description="Helical" evidence="7">
    <location>
        <begin position="238"/>
        <end position="260"/>
    </location>
</feature>
<name>A0A0J7ZKE2_STRVR</name>
<evidence type="ECO:0000256" key="5">
    <source>
        <dbReference type="ARBA" id="ARBA00022989"/>
    </source>
</evidence>
<feature type="transmembrane region" description="Helical" evidence="7">
    <location>
        <begin position="97"/>
        <end position="122"/>
    </location>
</feature>
<dbReference type="CDD" id="cd06261">
    <property type="entry name" value="TM_PBP2"/>
    <property type="match status" value="1"/>
</dbReference>
<evidence type="ECO:0000259" key="8">
    <source>
        <dbReference type="PROSITE" id="PS50928"/>
    </source>
</evidence>
<dbReference type="PANTHER" id="PTHR43163:SF3">
    <property type="entry name" value="PEPTIDE ABC TRANSPORTER PERMEASE PROTEIN"/>
    <property type="match status" value="1"/>
</dbReference>
<dbReference type="InterPro" id="IPR000515">
    <property type="entry name" value="MetI-like"/>
</dbReference>
<dbReference type="Proteomes" id="UP000037432">
    <property type="component" value="Unassembled WGS sequence"/>
</dbReference>